<protein>
    <submittedName>
        <fullName evidence="1">GTP-binding protein</fullName>
    </submittedName>
</protein>
<name>A0A0F3GTY2_9BACT</name>
<gene>
    <name evidence="1" type="ORF">MBAV_002397</name>
</gene>
<dbReference type="AlphaFoldDB" id="A0A0F3GTY2"/>
<accession>A0A0F3GTY2</accession>
<dbReference type="Pfam" id="PF14385">
    <property type="entry name" value="DUF4416"/>
    <property type="match status" value="1"/>
</dbReference>
<evidence type="ECO:0000313" key="2">
    <source>
        <dbReference type="Proteomes" id="UP000033423"/>
    </source>
</evidence>
<evidence type="ECO:0000313" key="1">
    <source>
        <dbReference type="EMBL" id="KJU85414.1"/>
    </source>
</evidence>
<reference evidence="1 2" key="1">
    <citation type="submission" date="2015-02" db="EMBL/GenBank/DDBJ databases">
        <title>Single-cell genomics of uncultivated deep-branching MTB reveals a conserved set of magnetosome genes.</title>
        <authorList>
            <person name="Kolinko S."/>
            <person name="Richter M."/>
            <person name="Glockner F.O."/>
            <person name="Brachmann A."/>
            <person name="Schuler D."/>
        </authorList>
    </citation>
    <scope>NUCLEOTIDE SEQUENCE [LARGE SCALE GENOMIC DNA]</scope>
    <source>
        <strain evidence="1">TM-1</strain>
    </source>
</reference>
<dbReference type="EMBL" id="LACI01001035">
    <property type="protein sequence ID" value="KJU85414.1"/>
    <property type="molecule type" value="Genomic_DNA"/>
</dbReference>
<dbReference type="InterPro" id="IPR025529">
    <property type="entry name" value="DUF4416"/>
</dbReference>
<keyword evidence="2" id="KW-1185">Reference proteome</keyword>
<proteinExistence type="predicted"/>
<dbReference type="PATRIC" id="fig|29290.4.peg.3192"/>
<sequence>MAIVRDIGEGAMLFCGLLYFNSVVCDVAIGALAGAFGRVALQSEEFQWDYYRHYADELGHPIYRCFIVIEGLFDSGAIADVKCRTNELENDLSISGKRQVNIDPGYITLAKVVLASTKNYAHRVYLRDGIYAEVTLLYNTRGTYMSHLFTYPDYKEPATIKFLLQARKTLKKLETLKK</sequence>
<organism evidence="1 2">
    <name type="scientific">Candidatus Magnetobacterium bavaricum</name>
    <dbReference type="NCBI Taxonomy" id="29290"/>
    <lineage>
        <taxon>Bacteria</taxon>
        <taxon>Pseudomonadati</taxon>
        <taxon>Nitrospirota</taxon>
        <taxon>Thermodesulfovibrionia</taxon>
        <taxon>Thermodesulfovibrionales</taxon>
        <taxon>Candidatus Magnetobacteriaceae</taxon>
        <taxon>Candidatus Magnetobacterium</taxon>
    </lineage>
</organism>
<dbReference type="Proteomes" id="UP000033423">
    <property type="component" value="Unassembled WGS sequence"/>
</dbReference>
<comment type="caution">
    <text evidence="1">The sequence shown here is derived from an EMBL/GenBank/DDBJ whole genome shotgun (WGS) entry which is preliminary data.</text>
</comment>